<accession>A0A1D2M318</accession>
<sequence>MHKFTLPNIIIQNQGLYCLTPYKYPYGGAPPYPAQVPVQAPPYPGGQFQGQGVGLMGPPPMGFHMPTGPVNVNTGADDAHKYSNESGSSYGDMNGFDFSEKTIRRAFIRKVYGILSVQLLLTASIIALFSLHQGVKEFVQRSTGLALFSYIAAIVLLLVIGCCEGVRRKSPHNVILLGLFTLTYGFVIGVISSLYEPQAVVLAAVITTVITVGLTVFAFQTKIDFTVLGGILFCCVLVMFIFGIIMLFLPNIPIAKKIYACLGALLFSVYLIYDTQLMIGGDHKYSISPEEYVFAALNIYMDIIMIFLYILRLFGRD</sequence>
<keyword evidence="4 5" id="KW-0472">Membrane</keyword>
<dbReference type="CDD" id="cd10428">
    <property type="entry name" value="LFG_like"/>
    <property type="match status" value="1"/>
</dbReference>
<protein>
    <submittedName>
        <fullName evidence="6">Protein lifeguard 2</fullName>
    </submittedName>
</protein>
<dbReference type="PANTHER" id="PTHR23291">
    <property type="entry name" value="BAX INHIBITOR-RELATED"/>
    <property type="match status" value="1"/>
</dbReference>
<name>A0A1D2M318_ORCCI</name>
<reference evidence="6 7" key="1">
    <citation type="journal article" date="2016" name="Genome Biol. Evol.">
        <title>Gene Family Evolution Reflects Adaptation to Soil Environmental Stressors in the Genome of the Collembolan Orchesella cincta.</title>
        <authorList>
            <person name="Faddeeva-Vakhrusheva A."/>
            <person name="Derks M.F."/>
            <person name="Anvar S.Y."/>
            <person name="Agamennone V."/>
            <person name="Suring W."/>
            <person name="Smit S."/>
            <person name="van Straalen N.M."/>
            <person name="Roelofs D."/>
        </authorList>
    </citation>
    <scope>NUCLEOTIDE SEQUENCE [LARGE SCALE GENOMIC DNA]</scope>
    <source>
        <tissue evidence="6">Mixed pool</tissue>
    </source>
</reference>
<keyword evidence="7" id="KW-1185">Reference proteome</keyword>
<dbReference type="AlphaFoldDB" id="A0A1D2M318"/>
<gene>
    <name evidence="6" type="ORF">Ocin01_19317</name>
</gene>
<comment type="subcellular location">
    <subcellularLocation>
        <location evidence="1">Membrane</location>
        <topology evidence="1">Multi-pass membrane protein</topology>
    </subcellularLocation>
</comment>
<evidence type="ECO:0000256" key="3">
    <source>
        <dbReference type="ARBA" id="ARBA00022989"/>
    </source>
</evidence>
<feature type="transmembrane region" description="Helical" evidence="5">
    <location>
        <begin position="143"/>
        <end position="162"/>
    </location>
</feature>
<organism evidence="6 7">
    <name type="scientific">Orchesella cincta</name>
    <name type="common">Springtail</name>
    <name type="synonym">Podura cincta</name>
    <dbReference type="NCBI Taxonomy" id="48709"/>
    <lineage>
        <taxon>Eukaryota</taxon>
        <taxon>Metazoa</taxon>
        <taxon>Ecdysozoa</taxon>
        <taxon>Arthropoda</taxon>
        <taxon>Hexapoda</taxon>
        <taxon>Collembola</taxon>
        <taxon>Entomobryomorpha</taxon>
        <taxon>Entomobryoidea</taxon>
        <taxon>Orchesellidae</taxon>
        <taxon>Orchesellinae</taxon>
        <taxon>Orchesella</taxon>
    </lineage>
</organism>
<dbReference type="Proteomes" id="UP000094527">
    <property type="component" value="Unassembled WGS sequence"/>
</dbReference>
<dbReference type="InterPro" id="IPR006214">
    <property type="entry name" value="Bax_inhibitor_1-related"/>
</dbReference>
<evidence type="ECO:0000313" key="7">
    <source>
        <dbReference type="Proteomes" id="UP000094527"/>
    </source>
</evidence>
<dbReference type="PANTHER" id="PTHR23291:SF47">
    <property type="entry name" value="TRANSMEMBRANE BAX INHIBITOR MOTIF CONTAINING 7"/>
    <property type="match status" value="1"/>
</dbReference>
<dbReference type="OMA" id="TRSYNCI"/>
<keyword evidence="3 5" id="KW-1133">Transmembrane helix</keyword>
<feature type="transmembrane region" description="Helical" evidence="5">
    <location>
        <begin position="201"/>
        <end position="219"/>
    </location>
</feature>
<keyword evidence="2 5" id="KW-0812">Transmembrane</keyword>
<feature type="transmembrane region" description="Helical" evidence="5">
    <location>
        <begin position="111"/>
        <end position="131"/>
    </location>
</feature>
<feature type="transmembrane region" description="Helical" evidence="5">
    <location>
        <begin position="174"/>
        <end position="195"/>
    </location>
</feature>
<evidence type="ECO:0000256" key="2">
    <source>
        <dbReference type="ARBA" id="ARBA00022692"/>
    </source>
</evidence>
<feature type="transmembrane region" description="Helical" evidence="5">
    <location>
        <begin position="226"/>
        <end position="248"/>
    </location>
</feature>
<dbReference type="EMBL" id="LJIJ01005478">
    <property type="protein sequence ID" value="ODM87365.1"/>
    <property type="molecule type" value="Genomic_DNA"/>
</dbReference>
<comment type="caution">
    <text evidence="6">The sequence shown here is derived from an EMBL/GenBank/DDBJ whole genome shotgun (WGS) entry which is preliminary data.</text>
</comment>
<evidence type="ECO:0000313" key="6">
    <source>
        <dbReference type="EMBL" id="ODM87365.1"/>
    </source>
</evidence>
<evidence type="ECO:0000256" key="4">
    <source>
        <dbReference type="ARBA" id="ARBA00023136"/>
    </source>
</evidence>
<comment type="similarity">
    <text evidence="5">Belongs to the BI1 family.</text>
</comment>
<dbReference type="Pfam" id="PF01027">
    <property type="entry name" value="Bax1-I"/>
    <property type="match status" value="1"/>
</dbReference>
<dbReference type="OrthoDB" id="7933078at2759"/>
<dbReference type="GO" id="GO:0016020">
    <property type="term" value="C:membrane"/>
    <property type="evidence" value="ECO:0007669"/>
    <property type="project" value="UniProtKB-SubCell"/>
</dbReference>
<feature type="transmembrane region" description="Helical" evidence="5">
    <location>
        <begin position="293"/>
        <end position="314"/>
    </location>
</feature>
<feature type="transmembrane region" description="Helical" evidence="5">
    <location>
        <begin position="254"/>
        <end position="273"/>
    </location>
</feature>
<evidence type="ECO:0000256" key="1">
    <source>
        <dbReference type="ARBA" id="ARBA00004141"/>
    </source>
</evidence>
<evidence type="ECO:0000256" key="5">
    <source>
        <dbReference type="RuleBase" id="RU004379"/>
    </source>
</evidence>
<proteinExistence type="inferred from homology"/>